<dbReference type="InterPro" id="IPR023393">
    <property type="entry name" value="START-like_dom_sf"/>
</dbReference>
<dbReference type="Proteomes" id="UP001333710">
    <property type="component" value="Chromosome"/>
</dbReference>
<dbReference type="KEGG" id="pmaw:MACH26_27850"/>
<sequence>MQIKKTIASLLVSVSCCLTAQAEVLSVAEHGFIIENSITTDASQQEAWRALIDHPDKWWPADHTWWGKAENLSIDEQAGGCFCEISGNNSAEHMRISFVDQYNLLRMTGGLGPLQGMGMHGALDWSFSVSEEGKTQISLKYTVTGINPGGYDTLAPIVDKVQAQQLAGLLNFINAQQDK</sequence>
<name>A0AA48KT85_9ALTE</name>
<evidence type="ECO:0000256" key="1">
    <source>
        <dbReference type="SAM" id="SignalP"/>
    </source>
</evidence>
<dbReference type="AlphaFoldDB" id="A0AA48KT85"/>
<keyword evidence="1" id="KW-0732">Signal</keyword>
<protein>
    <submittedName>
        <fullName evidence="2">ATPase</fullName>
    </submittedName>
</protein>
<proteinExistence type="predicted"/>
<evidence type="ECO:0000313" key="2">
    <source>
        <dbReference type="EMBL" id="BDX07264.1"/>
    </source>
</evidence>
<feature type="chain" id="PRO_5041279560" evidence="1">
    <location>
        <begin position="23"/>
        <end position="179"/>
    </location>
</feature>
<dbReference type="EMBL" id="AP027272">
    <property type="protein sequence ID" value="BDX07264.1"/>
    <property type="molecule type" value="Genomic_DNA"/>
</dbReference>
<dbReference type="PROSITE" id="PS51257">
    <property type="entry name" value="PROKAR_LIPOPROTEIN"/>
    <property type="match status" value="1"/>
</dbReference>
<keyword evidence="3" id="KW-1185">Reference proteome</keyword>
<evidence type="ECO:0000313" key="3">
    <source>
        <dbReference type="Proteomes" id="UP001333710"/>
    </source>
</evidence>
<organism evidence="2 3">
    <name type="scientific">Planctobacterium marinum</name>
    <dbReference type="NCBI Taxonomy" id="1631968"/>
    <lineage>
        <taxon>Bacteria</taxon>
        <taxon>Pseudomonadati</taxon>
        <taxon>Pseudomonadota</taxon>
        <taxon>Gammaproteobacteria</taxon>
        <taxon>Alteromonadales</taxon>
        <taxon>Alteromonadaceae</taxon>
        <taxon>Planctobacterium</taxon>
    </lineage>
</organism>
<accession>A0AA48KT85</accession>
<dbReference type="SUPFAM" id="SSF55961">
    <property type="entry name" value="Bet v1-like"/>
    <property type="match status" value="1"/>
</dbReference>
<dbReference type="Gene3D" id="3.30.530.20">
    <property type="match status" value="1"/>
</dbReference>
<reference evidence="2" key="1">
    <citation type="submission" date="2023-01" db="EMBL/GenBank/DDBJ databases">
        <title>Complete genome sequence of Planctobacterium marinum strain Dej080120_11.</title>
        <authorList>
            <person name="Ueki S."/>
            <person name="Maruyama F."/>
        </authorList>
    </citation>
    <scope>NUCLEOTIDE SEQUENCE</scope>
    <source>
        <strain evidence="2">Dej080120_11</strain>
    </source>
</reference>
<dbReference type="RefSeq" id="WP_338293247.1">
    <property type="nucleotide sequence ID" value="NZ_AP027272.1"/>
</dbReference>
<feature type="signal peptide" evidence="1">
    <location>
        <begin position="1"/>
        <end position="22"/>
    </location>
</feature>
<gene>
    <name evidence="2" type="ORF">MACH26_27850</name>
</gene>